<keyword evidence="2" id="KW-0597">Phosphoprotein</keyword>
<dbReference type="EMBL" id="JMPI01000008">
    <property type="protein sequence ID" value="KFC84384.1"/>
    <property type="molecule type" value="Genomic_DNA"/>
</dbReference>
<comment type="caution">
    <text evidence="5">The sequence shown here is derived from an EMBL/GenBank/DDBJ whole genome shotgun (WGS) entry which is preliminary data.</text>
</comment>
<gene>
    <name evidence="5" type="ORF">GBAG_0286</name>
</gene>
<feature type="domain" description="Response regulatory" evidence="4">
    <location>
        <begin position="3"/>
        <end position="121"/>
    </location>
</feature>
<dbReference type="Gene3D" id="3.40.50.2300">
    <property type="match status" value="1"/>
</dbReference>
<evidence type="ECO:0000259" key="3">
    <source>
        <dbReference type="PROSITE" id="PS50043"/>
    </source>
</evidence>
<name>A0A085GKY9_9ENTR</name>
<dbReference type="SUPFAM" id="SSF46894">
    <property type="entry name" value="C-terminal effector domain of the bipartite response regulators"/>
    <property type="match status" value="1"/>
</dbReference>
<dbReference type="PROSITE" id="PS50110">
    <property type="entry name" value="RESPONSE_REGULATORY"/>
    <property type="match status" value="1"/>
</dbReference>
<dbReference type="AlphaFoldDB" id="A0A085GKY9"/>
<proteinExistence type="predicted"/>
<organism evidence="5 6">
    <name type="scientific">Buttiauxella agrestis ATCC 33320</name>
    <dbReference type="NCBI Taxonomy" id="1006004"/>
    <lineage>
        <taxon>Bacteria</taxon>
        <taxon>Pseudomonadati</taxon>
        <taxon>Pseudomonadota</taxon>
        <taxon>Gammaproteobacteria</taxon>
        <taxon>Enterobacterales</taxon>
        <taxon>Enterobacteriaceae</taxon>
        <taxon>Buttiauxella</taxon>
    </lineage>
</organism>
<dbReference type="InterPro" id="IPR000792">
    <property type="entry name" value="Tscrpt_reg_LuxR_C"/>
</dbReference>
<dbReference type="InterPro" id="IPR016032">
    <property type="entry name" value="Sig_transdc_resp-reg_C-effctor"/>
</dbReference>
<accession>A0A085GKY9</accession>
<evidence type="ECO:0000256" key="1">
    <source>
        <dbReference type="ARBA" id="ARBA00023125"/>
    </source>
</evidence>
<dbReference type="Gene3D" id="1.10.10.10">
    <property type="entry name" value="Winged helix-like DNA-binding domain superfamily/Winged helix DNA-binding domain"/>
    <property type="match status" value="1"/>
</dbReference>
<dbReference type="InterPro" id="IPR036388">
    <property type="entry name" value="WH-like_DNA-bd_sf"/>
</dbReference>
<dbReference type="OrthoDB" id="6623657at2"/>
<dbReference type="GO" id="GO:0003677">
    <property type="term" value="F:DNA binding"/>
    <property type="evidence" value="ECO:0007669"/>
    <property type="project" value="UniProtKB-KW"/>
</dbReference>
<dbReference type="InterPro" id="IPR011006">
    <property type="entry name" value="CheY-like_superfamily"/>
</dbReference>
<keyword evidence="6" id="KW-1185">Reference proteome</keyword>
<dbReference type="GO" id="GO:0006355">
    <property type="term" value="P:regulation of DNA-templated transcription"/>
    <property type="evidence" value="ECO:0007669"/>
    <property type="project" value="InterPro"/>
</dbReference>
<dbReference type="SMART" id="SM00421">
    <property type="entry name" value="HTH_LUXR"/>
    <property type="match status" value="1"/>
</dbReference>
<dbReference type="STRING" id="1006004.GBAG_0286"/>
<dbReference type="CDD" id="cd06170">
    <property type="entry name" value="LuxR_C_like"/>
    <property type="match status" value="1"/>
</dbReference>
<dbReference type="SUPFAM" id="SSF52172">
    <property type="entry name" value="CheY-like"/>
    <property type="match status" value="1"/>
</dbReference>
<sequence>MHKILLIDRCHYTRQGFKNWLSQNTAFTISETDNLLLAREKIIQWRPNLVIADFTSFASSLHNIQQLSSIYSACGTSIRLMLLNSMRHKMIEEYCLVQGSRSIYNKTVPLPELYAVIHKQLSARPPFNSDRQFTSPLLTLREERILKLWTDRANNDFIASMMGISTKTVYTYKRNIRMKLGISNRFSLFIEQYQSS</sequence>
<dbReference type="InterPro" id="IPR001789">
    <property type="entry name" value="Sig_transdc_resp-reg_receiver"/>
</dbReference>
<protein>
    <submittedName>
        <fullName evidence="5">Putative LuxR family regulatory protein</fullName>
    </submittedName>
</protein>
<evidence type="ECO:0000313" key="5">
    <source>
        <dbReference type="EMBL" id="KFC84384.1"/>
    </source>
</evidence>
<dbReference type="GO" id="GO:0000160">
    <property type="term" value="P:phosphorelay signal transduction system"/>
    <property type="evidence" value="ECO:0007669"/>
    <property type="project" value="InterPro"/>
</dbReference>
<feature type="domain" description="HTH luxR-type" evidence="3">
    <location>
        <begin position="131"/>
        <end position="196"/>
    </location>
</feature>
<evidence type="ECO:0000259" key="4">
    <source>
        <dbReference type="PROSITE" id="PS50110"/>
    </source>
</evidence>
<dbReference type="eggNOG" id="COG2197">
    <property type="taxonomic scope" value="Bacteria"/>
</dbReference>
<dbReference type="PROSITE" id="PS50043">
    <property type="entry name" value="HTH_LUXR_2"/>
    <property type="match status" value="1"/>
</dbReference>
<dbReference type="Proteomes" id="UP000028653">
    <property type="component" value="Unassembled WGS sequence"/>
</dbReference>
<keyword evidence="1" id="KW-0238">DNA-binding</keyword>
<evidence type="ECO:0000313" key="6">
    <source>
        <dbReference type="Proteomes" id="UP000028653"/>
    </source>
</evidence>
<reference evidence="5 6" key="1">
    <citation type="submission" date="2014-05" db="EMBL/GenBank/DDBJ databases">
        <title>ATOL: Assembling a taxonomically balanced genome-scale reconstruction of the evolutionary history of the Enterobacteriaceae.</title>
        <authorList>
            <person name="Plunkett G.III."/>
            <person name="Neeno-Eckwall E.C."/>
            <person name="Glasner J.D."/>
            <person name="Perna N.T."/>
        </authorList>
    </citation>
    <scope>NUCLEOTIDE SEQUENCE [LARGE SCALE GENOMIC DNA]</scope>
    <source>
        <strain evidence="5 6">ATCC 33320</strain>
    </source>
</reference>
<feature type="modified residue" description="4-aspartylphosphate" evidence="2">
    <location>
        <position position="53"/>
    </location>
</feature>
<evidence type="ECO:0000256" key="2">
    <source>
        <dbReference type="PROSITE-ProRule" id="PRU00169"/>
    </source>
</evidence>
<dbReference type="Pfam" id="PF00196">
    <property type="entry name" value="GerE"/>
    <property type="match status" value="1"/>
</dbReference>